<keyword evidence="2" id="KW-1185">Reference proteome</keyword>
<evidence type="ECO:0000313" key="1">
    <source>
        <dbReference type="EMBL" id="PPK66362.1"/>
    </source>
</evidence>
<accession>A0A2S6GM92</accession>
<proteinExistence type="predicted"/>
<sequence>MYENGYRAAEFGSGSVRSVADPVIVDRDDAAEALLGFFLANADVNDHDANDYLVEELCRRLRDARRVPAPAAPPMIECD</sequence>
<dbReference type="OrthoDB" id="3700465at2"/>
<reference evidence="1 2" key="1">
    <citation type="submission" date="2018-02" db="EMBL/GenBank/DDBJ databases">
        <title>Genomic Encyclopedia of Archaeal and Bacterial Type Strains, Phase II (KMG-II): from individual species to whole genera.</title>
        <authorList>
            <person name="Goeker M."/>
        </authorList>
    </citation>
    <scope>NUCLEOTIDE SEQUENCE [LARGE SCALE GENOMIC DNA]</scope>
    <source>
        <strain evidence="1 2">YU 961-1</strain>
    </source>
</reference>
<protein>
    <submittedName>
        <fullName evidence="1">Uncharacterized protein</fullName>
    </submittedName>
</protein>
<name>A0A2S6GM92_9PSEU</name>
<evidence type="ECO:0000313" key="2">
    <source>
        <dbReference type="Proteomes" id="UP000239203"/>
    </source>
</evidence>
<dbReference type="EMBL" id="PTIX01000010">
    <property type="protein sequence ID" value="PPK66362.1"/>
    <property type="molecule type" value="Genomic_DNA"/>
</dbReference>
<organism evidence="1 2">
    <name type="scientific">Actinokineospora auranticolor</name>
    <dbReference type="NCBI Taxonomy" id="155976"/>
    <lineage>
        <taxon>Bacteria</taxon>
        <taxon>Bacillati</taxon>
        <taxon>Actinomycetota</taxon>
        <taxon>Actinomycetes</taxon>
        <taxon>Pseudonocardiales</taxon>
        <taxon>Pseudonocardiaceae</taxon>
        <taxon>Actinokineospora</taxon>
    </lineage>
</organism>
<comment type="caution">
    <text evidence="1">The sequence shown here is derived from an EMBL/GenBank/DDBJ whole genome shotgun (WGS) entry which is preliminary data.</text>
</comment>
<dbReference type="Proteomes" id="UP000239203">
    <property type="component" value="Unassembled WGS sequence"/>
</dbReference>
<gene>
    <name evidence="1" type="ORF">CLV40_11066</name>
</gene>
<dbReference type="AlphaFoldDB" id="A0A2S6GM92"/>
<dbReference type="RefSeq" id="WP_104480352.1">
    <property type="nucleotide sequence ID" value="NZ_CP154825.1"/>
</dbReference>